<dbReference type="PANTHER" id="PTHR43698">
    <property type="entry name" value="RIBD C-TERMINAL DOMAIN CONTAINING PROTEIN"/>
    <property type="match status" value="1"/>
</dbReference>
<evidence type="ECO:0000259" key="2">
    <source>
        <dbReference type="Pfam" id="PF07883"/>
    </source>
</evidence>
<dbReference type="Gene3D" id="2.60.120.10">
    <property type="entry name" value="Jelly Rolls"/>
    <property type="match status" value="1"/>
</dbReference>
<dbReference type="InterPro" id="IPR047263">
    <property type="entry name" value="HNL-like_cupin"/>
</dbReference>
<sequence length="179" mass="19424">MKNWTKKMKMAMMAGAFAVGLTTFGASADAAAAAEGYPAVEEVRAELGKEAGTIFEIGNPNVNYDKYFTGKTFLAPLANDKIGVANVTFTKGTINHWHIHHGTCQILVGESGRGYYQIWGEEPKEILPGTVVTIPEGTKHWHGAGPNNMMQHLSIMMNGEGVSTEWLEPVSDTELAKLK</sequence>
<organism evidence="3 4">
    <name type="scientific">Schwartzia succinivorans DSM 10502</name>
    <dbReference type="NCBI Taxonomy" id="1123243"/>
    <lineage>
        <taxon>Bacteria</taxon>
        <taxon>Bacillati</taxon>
        <taxon>Bacillota</taxon>
        <taxon>Negativicutes</taxon>
        <taxon>Selenomonadales</taxon>
        <taxon>Selenomonadaceae</taxon>
        <taxon>Schwartzia</taxon>
    </lineage>
</organism>
<evidence type="ECO:0000313" key="4">
    <source>
        <dbReference type="Proteomes" id="UP000184404"/>
    </source>
</evidence>
<dbReference type="InterPro" id="IPR011051">
    <property type="entry name" value="RmlC_Cupin_sf"/>
</dbReference>
<evidence type="ECO:0000256" key="1">
    <source>
        <dbReference type="SAM" id="SignalP"/>
    </source>
</evidence>
<dbReference type="RefSeq" id="WP_072934849.1">
    <property type="nucleotide sequence ID" value="NZ_FQUG01000003.1"/>
</dbReference>
<dbReference type="CDD" id="cd02233">
    <property type="entry name" value="cupin_HNL-like"/>
    <property type="match status" value="1"/>
</dbReference>
<dbReference type="PANTHER" id="PTHR43698:SF1">
    <property type="entry name" value="BLL4564 PROTEIN"/>
    <property type="match status" value="1"/>
</dbReference>
<evidence type="ECO:0000313" key="3">
    <source>
        <dbReference type="EMBL" id="SHE58934.1"/>
    </source>
</evidence>
<proteinExistence type="predicted"/>
<dbReference type="InterPro" id="IPR014710">
    <property type="entry name" value="RmlC-like_jellyroll"/>
</dbReference>
<name>A0A1M4UQF0_9FIRM</name>
<dbReference type="STRING" id="1123243.SAMN02745190_00746"/>
<accession>A0A1M4UQF0</accession>
<feature type="chain" id="PRO_5038640391" evidence="1">
    <location>
        <begin position="29"/>
        <end position="179"/>
    </location>
</feature>
<feature type="domain" description="Cupin type-2" evidence="2">
    <location>
        <begin position="87"/>
        <end position="144"/>
    </location>
</feature>
<dbReference type="Proteomes" id="UP000184404">
    <property type="component" value="Unassembled WGS sequence"/>
</dbReference>
<keyword evidence="4" id="KW-1185">Reference proteome</keyword>
<dbReference type="InterPro" id="IPR013096">
    <property type="entry name" value="Cupin_2"/>
</dbReference>
<gene>
    <name evidence="3" type="ORF">SAMN02745190_00746</name>
</gene>
<feature type="signal peptide" evidence="1">
    <location>
        <begin position="1"/>
        <end position="28"/>
    </location>
</feature>
<reference evidence="3 4" key="1">
    <citation type="submission" date="2016-11" db="EMBL/GenBank/DDBJ databases">
        <authorList>
            <person name="Jaros S."/>
            <person name="Januszkiewicz K."/>
            <person name="Wedrychowicz H."/>
        </authorList>
    </citation>
    <scope>NUCLEOTIDE SEQUENCE [LARGE SCALE GENOMIC DNA]</scope>
    <source>
        <strain evidence="3 4">DSM 10502</strain>
    </source>
</reference>
<dbReference type="AlphaFoldDB" id="A0A1M4UQF0"/>
<dbReference type="EMBL" id="FQUG01000003">
    <property type="protein sequence ID" value="SHE58934.1"/>
    <property type="molecule type" value="Genomic_DNA"/>
</dbReference>
<protein>
    <submittedName>
        <fullName evidence="3">Cupin domain protein</fullName>
    </submittedName>
</protein>
<dbReference type="Pfam" id="PF07883">
    <property type="entry name" value="Cupin_2"/>
    <property type="match status" value="1"/>
</dbReference>
<dbReference type="SUPFAM" id="SSF51182">
    <property type="entry name" value="RmlC-like cupins"/>
    <property type="match status" value="1"/>
</dbReference>
<keyword evidence="1" id="KW-0732">Signal</keyword>